<proteinExistence type="inferred from homology"/>
<dbReference type="SMART" id="SM00220">
    <property type="entry name" value="S_TKc"/>
    <property type="match status" value="1"/>
</dbReference>
<evidence type="ECO:0000256" key="3">
    <source>
        <dbReference type="ARBA" id="ARBA00022777"/>
    </source>
</evidence>
<comment type="similarity">
    <text evidence="5">Belongs to the protein kinase superfamily. STE Ser/Thr protein kinase family. MAP kinase kinase subfamily.</text>
</comment>
<dbReference type="PROSITE" id="PS50011">
    <property type="entry name" value="PROTEIN_KINASE_DOM"/>
    <property type="match status" value="1"/>
</dbReference>
<protein>
    <recommendedName>
        <fullName evidence="6">mitogen-activated protein kinase kinase</fullName>
        <ecNumber evidence="6">2.7.12.2</ecNumber>
    </recommendedName>
</protein>
<keyword evidence="10" id="KW-1185">Reference proteome</keyword>
<evidence type="ECO:0000256" key="6">
    <source>
        <dbReference type="ARBA" id="ARBA00038999"/>
    </source>
</evidence>
<evidence type="ECO:0000259" key="9">
    <source>
        <dbReference type="PROSITE" id="PS50011"/>
    </source>
</evidence>
<dbReference type="Gene3D" id="3.30.200.20">
    <property type="entry name" value="Phosphorylase Kinase, domain 1"/>
    <property type="match status" value="1"/>
</dbReference>
<dbReference type="InterPro" id="IPR008271">
    <property type="entry name" value="Ser/Thr_kinase_AS"/>
</dbReference>
<dbReference type="PANTHER" id="PTHR48013">
    <property type="entry name" value="DUAL SPECIFICITY MITOGEN-ACTIVATED PROTEIN KINASE KINASE 5-RELATED"/>
    <property type="match status" value="1"/>
</dbReference>
<dbReference type="InterPro" id="IPR017441">
    <property type="entry name" value="Protein_kinase_ATP_BS"/>
</dbReference>
<dbReference type="WBParaSite" id="ACRNAN_scaffold14493.g9931.t1">
    <property type="protein sequence ID" value="ACRNAN_scaffold14493.g9931.t1"/>
    <property type="gene ID" value="ACRNAN_scaffold14493.g9931"/>
</dbReference>
<dbReference type="GO" id="GO:0051403">
    <property type="term" value="P:stress-activated MAPK cascade"/>
    <property type="evidence" value="ECO:0007669"/>
    <property type="project" value="TreeGrafter"/>
</dbReference>
<dbReference type="Pfam" id="PF00069">
    <property type="entry name" value="Pkinase"/>
    <property type="match status" value="1"/>
</dbReference>
<dbReference type="EC" id="2.7.12.2" evidence="6"/>
<dbReference type="GO" id="GO:0004674">
    <property type="term" value="F:protein serine/threonine kinase activity"/>
    <property type="evidence" value="ECO:0007669"/>
    <property type="project" value="UniProtKB-KW"/>
</dbReference>
<dbReference type="GO" id="GO:0005524">
    <property type="term" value="F:ATP binding"/>
    <property type="evidence" value="ECO:0007669"/>
    <property type="project" value="UniProtKB-UniRule"/>
</dbReference>
<keyword evidence="3" id="KW-0418">Kinase</keyword>
<dbReference type="AlphaFoldDB" id="A0A914CTN9"/>
<feature type="domain" description="Protein kinase" evidence="9">
    <location>
        <begin position="44"/>
        <end position="323"/>
    </location>
</feature>
<evidence type="ECO:0000256" key="5">
    <source>
        <dbReference type="ARBA" id="ARBA00038035"/>
    </source>
</evidence>
<dbReference type="InterPro" id="IPR000719">
    <property type="entry name" value="Prot_kinase_dom"/>
</dbReference>
<name>A0A914CTN9_9BILA</name>
<evidence type="ECO:0000256" key="8">
    <source>
        <dbReference type="RuleBase" id="RU000304"/>
    </source>
</evidence>
<dbReference type="PROSITE" id="PS00107">
    <property type="entry name" value="PROTEIN_KINASE_ATP"/>
    <property type="match status" value="1"/>
</dbReference>
<reference evidence="11" key="1">
    <citation type="submission" date="2022-11" db="UniProtKB">
        <authorList>
            <consortium name="WormBaseParasite"/>
        </authorList>
    </citation>
    <scope>IDENTIFICATION</scope>
</reference>
<dbReference type="InterPro" id="IPR011009">
    <property type="entry name" value="Kinase-like_dom_sf"/>
</dbReference>
<dbReference type="GO" id="GO:0004708">
    <property type="term" value="F:MAP kinase kinase activity"/>
    <property type="evidence" value="ECO:0007669"/>
    <property type="project" value="UniProtKB-EC"/>
</dbReference>
<sequence>MAKFSYIVEFFDMMTNQENDEFHPNELRFSKDSPVIRCSSDDFEVFSQHLGSGGFGTVMKAKHIPTGALLAAKFQPIVFDPKSDEAKDPLTRARTYKLLKREINGLRKAESPYVTAYYGIMMVEKFVVICMEIMDYTASNLYKRMKLENDKTARFDEKALSIIATNILKALLYLKQEIHLLHRDVKPSNILLNYQGDVKLSDLGLAVYLDTTTPMNVAAGTTIYMAPEILDQPFGKNVKMEFNSQADLWSLGITLVEIARFQHPYYNCISMVEAIFSTLLGDPPILREDEGYTEDLLYLVNNCLIKDPTMRPRVERIVEMKLVKKFDDLDRNKEYMKKIGNPVYFNSITAKFTTI</sequence>
<evidence type="ECO:0000256" key="4">
    <source>
        <dbReference type="ARBA" id="ARBA00022840"/>
    </source>
</evidence>
<evidence type="ECO:0000256" key="2">
    <source>
        <dbReference type="ARBA" id="ARBA00022741"/>
    </source>
</evidence>
<keyword evidence="8" id="KW-0723">Serine/threonine-protein kinase</keyword>
<dbReference type="SUPFAM" id="SSF56112">
    <property type="entry name" value="Protein kinase-like (PK-like)"/>
    <property type="match status" value="1"/>
</dbReference>
<dbReference type="PROSITE" id="PS00108">
    <property type="entry name" value="PROTEIN_KINASE_ST"/>
    <property type="match status" value="1"/>
</dbReference>
<evidence type="ECO:0000313" key="10">
    <source>
        <dbReference type="Proteomes" id="UP000887540"/>
    </source>
</evidence>
<evidence type="ECO:0000256" key="7">
    <source>
        <dbReference type="PROSITE-ProRule" id="PRU10141"/>
    </source>
</evidence>
<evidence type="ECO:0000256" key="1">
    <source>
        <dbReference type="ARBA" id="ARBA00022679"/>
    </source>
</evidence>
<dbReference type="Proteomes" id="UP000887540">
    <property type="component" value="Unplaced"/>
</dbReference>
<accession>A0A914CTN9</accession>
<dbReference type="PANTHER" id="PTHR48013:SF30">
    <property type="entry name" value="STE20-RELATED KINASE ADAPTER PROTEIN STRD-1"/>
    <property type="match status" value="1"/>
</dbReference>
<evidence type="ECO:0000313" key="11">
    <source>
        <dbReference type="WBParaSite" id="ACRNAN_scaffold14493.g9931.t1"/>
    </source>
</evidence>
<keyword evidence="1" id="KW-0808">Transferase</keyword>
<keyword evidence="4 7" id="KW-0067">ATP-binding</keyword>
<organism evidence="10 11">
    <name type="scientific">Acrobeloides nanus</name>
    <dbReference type="NCBI Taxonomy" id="290746"/>
    <lineage>
        <taxon>Eukaryota</taxon>
        <taxon>Metazoa</taxon>
        <taxon>Ecdysozoa</taxon>
        <taxon>Nematoda</taxon>
        <taxon>Chromadorea</taxon>
        <taxon>Rhabditida</taxon>
        <taxon>Tylenchina</taxon>
        <taxon>Cephalobomorpha</taxon>
        <taxon>Cephaloboidea</taxon>
        <taxon>Cephalobidae</taxon>
        <taxon>Acrobeloides</taxon>
    </lineage>
</organism>
<feature type="binding site" evidence="7">
    <location>
        <position position="73"/>
    </location>
    <ligand>
        <name>ATP</name>
        <dbReference type="ChEBI" id="CHEBI:30616"/>
    </ligand>
</feature>
<dbReference type="Gene3D" id="1.10.510.10">
    <property type="entry name" value="Transferase(Phosphotransferase) domain 1"/>
    <property type="match status" value="1"/>
</dbReference>
<keyword evidence="2 7" id="KW-0547">Nucleotide-binding</keyword>